<dbReference type="SMART" id="SM00382">
    <property type="entry name" value="AAA"/>
    <property type="match status" value="2"/>
</dbReference>
<dbReference type="InterPro" id="IPR027417">
    <property type="entry name" value="P-loop_NTPase"/>
</dbReference>
<dbReference type="GO" id="GO:0005524">
    <property type="term" value="F:ATP binding"/>
    <property type="evidence" value="ECO:0007669"/>
    <property type="project" value="UniProtKB-KW"/>
</dbReference>
<gene>
    <name evidence="10" type="ORF">HMPREF1871_00800</name>
</gene>
<dbReference type="PROSITE" id="PS00211">
    <property type="entry name" value="ABC_TRANSPORTER_1"/>
    <property type="match status" value="1"/>
</dbReference>
<evidence type="ECO:0000256" key="1">
    <source>
        <dbReference type="ARBA" id="ARBA00004202"/>
    </source>
</evidence>
<reference evidence="10 11" key="1">
    <citation type="submission" date="2016-01" db="EMBL/GenBank/DDBJ databases">
        <authorList>
            <person name="Mitreva M."/>
            <person name="Pepin K.H."/>
            <person name="Mihindukulasuriya K.A."/>
            <person name="Fulton R."/>
            <person name="Fronick C."/>
            <person name="O'Laughlin M."/>
            <person name="Miner T."/>
            <person name="Herter B."/>
            <person name="Rosa B.A."/>
            <person name="Cordes M."/>
            <person name="Tomlinson C."/>
            <person name="Wollam A."/>
            <person name="Palsikar V.B."/>
            <person name="Mardis E.R."/>
            <person name="Wilson R.K."/>
        </authorList>
    </citation>
    <scope>NUCLEOTIDE SEQUENCE [LARGE SCALE GENOMIC DNA]</scope>
    <source>
        <strain evidence="10 11">KA00071</strain>
    </source>
</reference>
<evidence type="ECO:0000256" key="4">
    <source>
        <dbReference type="ARBA" id="ARBA00022475"/>
    </source>
</evidence>
<evidence type="ECO:0000313" key="10">
    <source>
        <dbReference type="EMBL" id="KXB57722.1"/>
    </source>
</evidence>
<keyword evidence="3" id="KW-0813">Transport</keyword>
<dbReference type="SUPFAM" id="SSF52540">
    <property type="entry name" value="P-loop containing nucleoside triphosphate hydrolases"/>
    <property type="match status" value="2"/>
</dbReference>
<evidence type="ECO:0000256" key="3">
    <source>
        <dbReference type="ARBA" id="ARBA00022448"/>
    </source>
</evidence>
<dbReference type="PANTHER" id="PTHR43553">
    <property type="entry name" value="HEAVY METAL TRANSPORTER"/>
    <property type="match status" value="1"/>
</dbReference>
<evidence type="ECO:0000259" key="9">
    <source>
        <dbReference type="PROSITE" id="PS50893"/>
    </source>
</evidence>
<name>A0ABR5TLJ0_9BACL</name>
<keyword evidence="8" id="KW-0472">Membrane</keyword>
<comment type="similarity">
    <text evidence="2">Belongs to the ABC transporter superfamily.</text>
</comment>
<dbReference type="InterPro" id="IPR015856">
    <property type="entry name" value="ABC_transpr_CbiO/EcfA_su"/>
</dbReference>
<comment type="caution">
    <text evidence="10">The sequence shown here is derived from an EMBL/GenBank/DDBJ whole genome shotgun (WGS) entry which is preliminary data.</text>
</comment>
<feature type="domain" description="ABC transporter" evidence="9">
    <location>
        <begin position="6"/>
        <end position="242"/>
    </location>
</feature>
<dbReference type="InterPro" id="IPR003439">
    <property type="entry name" value="ABC_transporter-like_ATP-bd"/>
</dbReference>
<keyword evidence="5" id="KW-0547">Nucleotide-binding</keyword>
<dbReference type="InterPro" id="IPR050095">
    <property type="entry name" value="ECF_ABC_transporter_ATP-bd"/>
</dbReference>
<dbReference type="RefSeq" id="WP_066130264.1">
    <property type="nucleotide sequence ID" value="NZ_KQ959885.1"/>
</dbReference>
<evidence type="ECO:0000256" key="7">
    <source>
        <dbReference type="ARBA" id="ARBA00022967"/>
    </source>
</evidence>
<dbReference type="Pfam" id="PF00005">
    <property type="entry name" value="ABC_tran"/>
    <property type="match status" value="2"/>
</dbReference>
<dbReference type="Proteomes" id="UP000070467">
    <property type="component" value="Unassembled WGS sequence"/>
</dbReference>
<evidence type="ECO:0000256" key="6">
    <source>
        <dbReference type="ARBA" id="ARBA00022840"/>
    </source>
</evidence>
<accession>A0ABR5TLJ0</accession>
<keyword evidence="4" id="KW-1003">Cell membrane</keyword>
<evidence type="ECO:0000313" key="11">
    <source>
        <dbReference type="Proteomes" id="UP000070467"/>
    </source>
</evidence>
<dbReference type="PANTHER" id="PTHR43553:SF27">
    <property type="entry name" value="ENERGY-COUPLING FACTOR TRANSPORTER ATP-BINDING PROTEIN ECFA2"/>
    <property type="match status" value="1"/>
</dbReference>
<keyword evidence="6 10" id="KW-0067">ATP-binding</keyword>
<keyword evidence="11" id="KW-1185">Reference proteome</keyword>
<sequence>MKNNILTIKNLSFQRRKKDILKNVNLNLKKGEIVLLCGASGCGKSTLAGILSGYYPLHGGKCKYDKIAFENENLNNFNKKERLEKIAVSFQNARLSFCMNTLREELTFILENLEENPKYIPKIIESHAEIHHLETFLDKPFDTMSGGELQKASFCSIDIINPKLYVLDEPFANLDVNNILKLQNLIKKKLSEGKTFLIIDHRIDLWNFADRLCLLGENGEILTDNLSVNEKNNLLIEEGIILENMKKPKKYKGSDIILEAKNLTIKVGEEKTGQKTLLENVSFNFKKGQLIALTGESGCGKSTLFSAILKQISYTGEIIFNNKNIKKYKKFELFKNLGLVFQDPSLQLITTKVIDEISIGNKNNKKKGEIFLKNYNLYNKKDFSPWTLSQGEQRRLAVICLLVHGEKLLLIDEPTFGQDFKNANKIMWQLKDLCNKGLTCCFTSHDSRLVDIYADEKLKIENKKVRIIDDRSF</sequence>
<dbReference type="InterPro" id="IPR003593">
    <property type="entry name" value="AAA+_ATPase"/>
</dbReference>
<evidence type="ECO:0000256" key="8">
    <source>
        <dbReference type="ARBA" id="ARBA00023136"/>
    </source>
</evidence>
<evidence type="ECO:0000256" key="2">
    <source>
        <dbReference type="ARBA" id="ARBA00005417"/>
    </source>
</evidence>
<dbReference type="InterPro" id="IPR017871">
    <property type="entry name" value="ABC_transporter-like_CS"/>
</dbReference>
<comment type="subcellular location">
    <subcellularLocation>
        <location evidence="1">Cell membrane</location>
        <topology evidence="1">Peripheral membrane protein</topology>
    </subcellularLocation>
</comment>
<dbReference type="Gene3D" id="3.40.50.300">
    <property type="entry name" value="P-loop containing nucleotide triphosphate hydrolases"/>
    <property type="match status" value="2"/>
</dbReference>
<feature type="domain" description="ABC transporter" evidence="9">
    <location>
        <begin position="258"/>
        <end position="473"/>
    </location>
</feature>
<evidence type="ECO:0000256" key="5">
    <source>
        <dbReference type="ARBA" id="ARBA00022741"/>
    </source>
</evidence>
<keyword evidence="7" id="KW-1278">Translocase</keyword>
<dbReference type="EMBL" id="LSDB01000035">
    <property type="protein sequence ID" value="KXB57722.1"/>
    <property type="molecule type" value="Genomic_DNA"/>
</dbReference>
<organism evidence="10 11">
    <name type="scientific">Gemelliphila asaccharolytica</name>
    <dbReference type="NCBI Taxonomy" id="502393"/>
    <lineage>
        <taxon>Bacteria</taxon>
        <taxon>Bacillati</taxon>
        <taxon>Bacillota</taxon>
        <taxon>Bacilli</taxon>
        <taxon>Bacillales</taxon>
        <taxon>Gemellaceae</taxon>
        <taxon>Gemelliphila</taxon>
    </lineage>
</organism>
<dbReference type="PROSITE" id="PS50893">
    <property type="entry name" value="ABC_TRANSPORTER_2"/>
    <property type="match status" value="2"/>
</dbReference>
<proteinExistence type="inferred from homology"/>
<dbReference type="CDD" id="cd03225">
    <property type="entry name" value="ABC_cobalt_CbiO_domain1"/>
    <property type="match status" value="2"/>
</dbReference>
<protein>
    <submittedName>
        <fullName evidence="10">ABC transporter, ATP-binding protein</fullName>
    </submittedName>
</protein>